<dbReference type="Proteomes" id="UP000615446">
    <property type="component" value="Unassembled WGS sequence"/>
</dbReference>
<protein>
    <recommendedName>
        <fullName evidence="2">F-box/LRR-repeat protein 15-like leucin rich repeat domain-containing protein</fullName>
    </recommendedName>
</protein>
<organism evidence="3 4">
    <name type="scientific">Rhizophagus clarus</name>
    <dbReference type="NCBI Taxonomy" id="94130"/>
    <lineage>
        <taxon>Eukaryota</taxon>
        <taxon>Fungi</taxon>
        <taxon>Fungi incertae sedis</taxon>
        <taxon>Mucoromycota</taxon>
        <taxon>Glomeromycotina</taxon>
        <taxon>Glomeromycetes</taxon>
        <taxon>Glomerales</taxon>
        <taxon>Glomeraceae</taxon>
        <taxon>Rhizophagus</taxon>
    </lineage>
</organism>
<dbReference type="OrthoDB" id="550575at2759"/>
<dbReference type="InterPro" id="IPR001611">
    <property type="entry name" value="Leu-rich_rpt"/>
</dbReference>
<dbReference type="Pfam" id="PF13516">
    <property type="entry name" value="LRR_6"/>
    <property type="match status" value="1"/>
</dbReference>
<dbReference type="PANTHER" id="PTHR13318">
    <property type="entry name" value="PARTNER OF PAIRED, ISOFORM B-RELATED"/>
    <property type="match status" value="1"/>
</dbReference>
<proteinExistence type="predicted"/>
<evidence type="ECO:0000259" key="2">
    <source>
        <dbReference type="Pfam" id="PF25372"/>
    </source>
</evidence>
<accession>A0A8H3QUA9</accession>
<reference evidence="3" key="1">
    <citation type="submission" date="2019-10" db="EMBL/GenBank/DDBJ databases">
        <title>Conservation and host-specific expression of non-tandemly repeated heterogenous ribosome RNA gene in arbuscular mycorrhizal fungi.</title>
        <authorList>
            <person name="Maeda T."/>
            <person name="Kobayashi Y."/>
            <person name="Nakagawa T."/>
            <person name="Ezawa T."/>
            <person name="Yamaguchi K."/>
            <person name="Bino T."/>
            <person name="Nishimoto Y."/>
            <person name="Shigenobu S."/>
            <person name="Kawaguchi M."/>
        </authorList>
    </citation>
    <scope>NUCLEOTIDE SEQUENCE</scope>
    <source>
        <strain evidence="3">HR1</strain>
    </source>
</reference>
<dbReference type="InterPro" id="IPR006553">
    <property type="entry name" value="Leu-rich_rpt_Cys-con_subtyp"/>
</dbReference>
<dbReference type="SUPFAM" id="SSF52047">
    <property type="entry name" value="RNI-like"/>
    <property type="match status" value="1"/>
</dbReference>
<dbReference type="GO" id="GO:0031146">
    <property type="term" value="P:SCF-dependent proteasomal ubiquitin-dependent protein catabolic process"/>
    <property type="evidence" value="ECO:0007669"/>
    <property type="project" value="TreeGrafter"/>
</dbReference>
<feature type="compositionally biased region" description="Low complexity" evidence="1">
    <location>
        <begin position="461"/>
        <end position="470"/>
    </location>
</feature>
<dbReference type="InterPro" id="IPR032675">
    <property type="entry name" value="LRR_dom_sf"/>
</dbReference>
<dbReference type="Gene3D" id="3.80.10.10">
    <property type="entry name" value="Ribonuclease Inhibitor"/>
    <property type="match status" value="2"/>
</dbReference>
<sequence length="529" mass="60630">MVFVNCVVEDVNCISQKHIGELGNAYHDENNSIKTPDASIPTEFIVIGPDWPDHFPDLILGGPWFRESDTAYTVLFMAHTGIFNIVEVLEQILYFLAVGKSLYPALFVSRLWYRCAVSSLWKHIELKGNDLRYGHYFPEDYNYCVRDRTRWERFVKIMCEKHKPAYVSNTTHLEITFYHSLSDKKIKSIVETFPNIIHLDFKESIGFGDKSLFIIAESYPNLRYINLWDAQITDKGLYAIIRSCRKLEYLNISYCRNITNKSLFEIAENCHDIQEFHFAEARWITDKSISCILNSCPNLRNLDISHSKGDIKDASMLIQRCLSIEYLEFAGVMALWDDALIVAIIRASPNLRHLDISHNDIGDEVTEALAHTCHKLEYLDLDCCKFVSESSICNVIRSCPKLQHLNLSCYNITSMAIKEIARSCLNIKFVDLEGYENISKKAMDQLNPNIHIENFDEDYCCSDSESSSSETESEDEVAYDNDVPPPMIMGTAETPNDFITAFNDYLRQAGGAQNIISVFLIDLHVKSKI</sequence>
<dbReference type="Pfam" id="PF25372">
    <property type="entry name" value="DUF7885"/>
    <property type="match status" value="1"/>
</dbReference>
<comment type="caution">
    <text evidence="3">The sequence shown here is derived from an EMBL/GenBank/DDBJ whole genome shotgun (WGS) entry which is preliminary data.</text>
</comment>
<dbReference type="SMART" id="SM00367">
    <property type="entry name" value="LRR_CC"/>
    <property type="match status" value="9"/>
</dbReference>
<name>A0A8H3QUA9_9GLOM</name>
<dbReference type="AlphaFoldDB" id="A0A8H3QUA9"/>
<evidence type="ECO:0000313" key="3">
    <source>
        <dbReference type="EMBL" id="GES89464.1"/>
    </source>
</evidence>
<dbReference type="GO" id="GO:0019005">
    <property type="term" value="C:SCF ubiquitin ligase complex"/>
    <property type="evidence" value="ECO:0007669"/>
    <property type="project" value="TreeGrafter"/>
</dbReference>
<feature type="region of interest" description="Disordered" evidence="1">
    <location>
        <begin position="460"/>
        <end position="486"/>
    </location>
</feature>
<dbReference type="PANTHER" id="PTHR13318:SF95">
    <property type="entry name" value="F-BOX PROTEIN YLR352W"/>
    <property type="match status" value="1"/>
</dbReference>
<dbReference type="InterPro" id="IPR057207">
    <property type="entry name" value="FBXL15_LRR"/>
</dbReference>
<gene>
    <name evidence="3" type="ORF">RCL2_001636400</name>
</gene>
<dbReference type="EMBL" id="BLAL01000187">
    <property type="protein sequence ID" value="GES89464.1"/>
    <property type="molecule type" value="Genomic_DNA"/>
</dbReference>
<feature type="domain" description="F-box/LRR-repeat protein 15-like leucin rich repeat" evidence="2">
    <location>
        <begin position="211"/>
        <end position="331"/>
    </location>
</feature>
<evidence type="ECO:0000313" key="4">
    <source>
        <dbReference type="Proteomes" id="UP000615446"/>
    </source>
</evidence>
<evidence type="ECO:0000256" key="1">
    <source>
        <dbReference type="SAM" id="MobiDB-lite"/>
    </source>
</evidence>